<feature type="transmembrane region" description="Helical" evidence="5">
    <location>
        <begin position="6"/>
        <end position="26"/>
    </location>
</feature>
<keyword evidence="7" id="KW-1185">Reference proteome</keyword>
<evidence type="ECO:0000256" key="3">
    <source>
        <dbReference type="ARBA" id="ARBA00022989"/>
    </source>
</evidence>
<feature type="transmembrane region" description="Helical" evidence="5">
    <location>
        <begin position="38"/>
        <end position="56"/>
    </location>
</feature>
<feature type="transmembrane region" description="Helical" evidence="5">
    <location>
        <begin position="62"/>
        <end position="82"/>
    </location>
</feature>
<comment type="caution">
    <text evidence="6">The sequence shown here is derived from an EMBL/GenBank/DDBJ whole genome shotgun (WGS) entry which is preliminary data.</text>
</comment>
<gene>
    <name evidence="6" type="ORF">HNQ80_005180</name>
</gene>
<name>A0A841L7F4_9FIRM</name>
<evidence type="ECO:0000313" key="7">
    <source>
        <dbReference type="Proteomes" id="UP000579281"/>
    </source>
</evidence>
<dbReference type="InterPro" id="IPR007300">
    <property type="entry name" value="CidB/LrgB"/>
</dbReference>
<dbReference type="Pfam" id="PF04172">
    <property type="entry name" value="LrgB"/>
    <property type="match status" value="1"/>
</dbReference>
<evidence type="ECO:0000256" key="4">
    <source>
        <dbReference type="ARBA" id="ARBA00023136"/>
    </source>
</evidence>
<dbReference type="PANTHER" id="PTHR30249">
    <property type="entry name" value="PUTATIVE SEROTONIN TRANSPORTER"/>
    <property type="match status" value="1"/>
</dbReference>
<sequence length="231" mass="24393">MLDYIENNVVFSVLISLGAFFIGQIINKRLKHPIFNPFLIAISLIMIILKATGLSYEVYKDQSAVLSILLGPATVALAIPLYKNIDILKTNFKAIFIGIIAGVTASISSVMGIGYLLGTQKEIVYSLAPKAVTIPIAIEVSRVIGGIPSLTAGLVTITGVFGACFAPEILRFFNIKSAVAKGIAIGTTTHALGTSRAFQEGEIEGAMSSLAIGIAGVATAFVVPFMAHMFQ</sequence>
<reference evidence="6 7" key="1">
    <citation type="submission" date="2020-08" db="EMBL/GenBank/DDBJ databases">
        <title>Genomic Encyclopedia of Type Strains, Phase IV (KMG-IV): sequencing the most valuable type-strain genomes for metagenomic binning, comparative biology and taxonomic classification.</title>
        <authorList>
            <person name="Goeker M."/>
        </authorList>
    </citation>
    <scope>NUCLEOTIDE SEQUENCE [LARGE SCALE GENOMIC DNA]</scope>
    <source>
        <strain evidence="6 7">DSM 103526</strain>
    </source>
</reference>
<feature type="transmembrane region" description="Helical" evidence="5">
    <location>
        <begin position="94"/>
        <end position="117"/>
    </location>
</feature>
<comment type="subcellular location">
    <subcellularLocation>
        <location evidence="1">Membrane</location>
        <topology evidence="1">Multi-pass membrane protein</topology>
    </subcellularLocation>
</comment>
<evidence type="ECO:0000313" key="6">
    <source>
        <dbReference type="EMBL" id="MBB6219002.1"/>
    </source>
</evidence>
<keyword evidence="6" id="KW-0378">Hydrolase</keyword>
<evidence type="ECO:0000256" key="5">
    <source>
        <dbReference type="SAM" id="Phobius"/>
    </source>
</evidence>
<feature type="transmembrane region" description="Helical" evidence="5">
    <location>
        <begin position="210"/>
        <end position="230"/>
    </location>
</feature>
<keyword evidence="4 5" id="KW-0472">Membrane</keyword>
<organism evidence="6 7">
    <name type="scientific">Anaerosolibacter carboniphilus</name>
    <dbReference type="NCBI Taxonomy" id="1417629"/>
    <lineage>
        <taxon>Bacteria</taxon>
        <taxon>Bacillati</taxon>
        <taxon>Bacillota</taxon>
        <taxon>Clostridia</taxon>
        <taxon>Peptostreptococcales</taxon>
        <taxon>Thermotaleaceae</taxon>
        <taxon>Anaerosolibacter</taxon>
    </lineage>
</organism>
<dbReference type="Proteomes" id="UP000579281">
    <property type="component" value="Unassembled WGS sequence"/>
</dbReference>
<feature type="transmembrane region" description="Helical" evidence="5">
    <location>
        <begin position="143"/>
        <end position="166"/>
    </location>
</feature>
<proteinExistence type="predicted"/>
<protein>
    <submittedName>
        <fullName evidence="6">Putative murein hydrolase (TIGR00659 family)</fullName>
    </submittedName>
</protein>
<accession>A0A841L7F4</accession>
<dbReference type="GO" id="GO:0016787">
    <property type="term" value="F:hydrolase activity"/>
    <property type="evidence" value="ECO:0007669"/>
    <property type="project" value="UniProtKB-KW"/>
</dbReference>
<dbReference type="EMBL" id="JACHEN010000061">
    <property type="protein sequence ID" value="MBB6219002.1"/>
    <property type="molecule type" value="Genomic_DNA"/>
</dbReference>
<dbReference type="RefSeq" id="WP_184313995.1">
    <property type="nucleotide sequence ID" value="NZ_JACHEN010000061.1"/>
</dbReference>
<dbReference type="PANTHER" id="PTHR30249:SF0">
    <property type="entry name" value="PLASTIDAL GLYCOLATE_GLYCERATE TRANSLOCATOR 1, CHLOROPLASTIC"/>
    <property type="match status" value="1"/>
</dbReference>
<evidence type="ECO:0000256" key="1">
    <source>
        <dbReference type="ARBA" id="ARBA00004141"/>
    </source>
</evidence>
<dbReference type="GO" id="GO:0016020">
    <property type="term" value="C:membrane"/>
    <property type="evidence" value="ECO:0007669"/>
    <property type="project" value="UniProtKB-SubCell"/>
</dbReference>
<dbReference type="AlphaFoldDB" id="A0A841L7F4"/>
<keyword evidence="2 5" id="KW-0812">Transmembrane</keyword>
<keyword evidence="3 5" id="KW-1133">Transmembrane helix</keyword>
<evidence type="ECO:0000256" key="2">
    <source>
        <dbReference type="ARBA" id="ARBA00022692"/>
    </source>
</evidence>